<gene>
    <name evidence="2" type="ORF">GPU96_10g19110</name>
</gene>
<protein>
    <submittedName>
        <fullName evidence="2">Regulatory subunit RPN10</fullName>
    </submittedName>
</protein>
<dbReference type="AlphaFoldDB" id="A0A9Q9FAC8"/>
<dbReference type="InterPro" id="IPR036465">
    <property type="entry name" value="vWFA_dom_sf"/>
</dbReference>
<accession>A0A9Q9FAC8</accession>
<evidence type="ECO:0000313" key="2">
    <source>
        <dbReference type="EMBL" id="UTX44122.1"/>
    </source>
</evidence>
<dbReference type="Pfam" id="PF13519">
    <property type="entry name" value="VWA_2"/>
    <property type="match status" value="1"/>
</dbReference>
<dbReference type="Gene3D" id="6.10.250.380">
    <property type="match status" value="1"/>
</dbReference>
<evidence type="ECO:0000259" key="1">
    <source>
        <dbReference type="Pfam" id="PF13519"/>
    </source>
</evidence>
<dbReference type="SUPFAM" id="SSF53300">
    <property type="entry name" value="vWA-like"/>
    <property type="match status" value="1"/>
</dbReference>
<proteinExistence type="predicted"/>
<dbReference type="PROSITE" id="PS50330">
    <property type="entry name" value="UIM"/>
    <property type="match status" value="1"/>
</dbReference>
<dbReference type="InterPro" id="IPR002035">
    <property type="entry name" value="VWF_A"/>
</dbReference>
<dbReference type="EMBL" id="CP075156">
    <property type="protein sequence ID" value="UTX44122.1"/>
    <property type="molecule type" value="Genomic_DNA"/>
</dbReference>
<sequence length="208" mass="23945">MPETIVVLFDNGMASQNQDYLPSRFMVQKETVESLISRKFEDNQENTVGIIPLVQAQSNDIITPTKQRSYIKTFLNEIKLERNGDIMRCLSQSLYIFNQKDSPGCMLVIFLGSEPQETEKDELFARIYQLLTFGIMVKMVFFGEAMEMAEAYKKIDFTNFSCIVVNPNEEFVDRVLPFVTGGELLEEDDPELAEAIRLSLEEQKKQQK</sequence>
<dbReference type="Gene3D" id="3.40.50.410">
    <property type="entry name" value="von Willebrand factor, type A domain"/>
    <property type="match status" value="1"/>
</dbReference>
<dbReference type="InterPro" id="IPR003903">
    <property type="entry name" value="UIM_dom"/>
</dbReference>
<dbReference type="Proteomes" id="UP001059546">
    <property type="component" value="Chromosome X"/>
</dbReference>
<feature type="domain" description="VWFA" evidence="1">
    <location>
        <begin position="5"/>
        <end position="98"/>
    </location>
</feature>
<organism evidence="2 3">
    <name type="scientific">Encephalitozoon hellem</name>
    <name type="common">Microsporidian parasite</name>
    <dbReference type="NCBI Taxonomy" id="27973"/>
    <lineage>
        <taxon>Eukaryota</taxon>
        <taxon>Fungi</taxon>
        <taxon>Fungi incertae sedis</taxon>
        <taxon>Microsporidia</taxon>
        <taxon>Unikaryonidae</taxon>
        <taxon>Encephalitozoon</taxon>
    </lineage>
</organism>
<name>A0A9Q9FAC8_ENCHE</name>
<reference evidence="2" key="1">
    <citation type="submission" date="2021-05" db="EMBL/GenBank/DDBJ databases">
        <title>Encephalitozoon hellem ATCC 50604 Complete Genome.</title>
        <authorList>
            <person name="Mascarenhas dos Santos A.C."/>
            <person name="Julian A.T."/>
            <person name="Pombert J.-F."/>
        </authorList>
    </citation>
    <scope>NUCLEOTIDE SEQUENCE</scope>
    <source>
        <strain evidence="2">ATCC 50604</strain>
    </source>
</reference>
<evidence type="ECO:0000313" key="3">
    <source>
        <dbReference type="Proteomes" id="UP001059546"/>
    </source>
</evidence>